<dbReference type="Gene3D" id="3.40.50.300">
    <property type="entry name" value="P-loop containing nucleotide triphosphate hydrolases"/>
    <property type="match status" value="1"/>
</dbReference>
<reference evidence="1 2" key="1">
    <citation type="submission" date="2024-09" db="EMBL/GenBank/DDBJ databases">
        <authorList>
            <person name="Sun Q."/>
            <person name="Mori K."/>
        </authorList>
    </citation>
    <scope>NUCLEOTIDE SEQUENCE [LARGE SCALE GENOMIC DNA]</scope>
    <source>
        <strain evidence="1 2">CCM 4839</strain>
    </source>
</reference>
<dbReference type="Proteomes" id="UP001589818">
    <property type="component" value="Unassembled WGS sequence"/>
</dbReference>
<dbReference type="InterPro" id="IPR027417">
    <property type="entry name" value="P-loop_NTPase"/>
</dbReference>
<evidence type="ECO:0000313" key="1">
    <source>
        <dbReference type="EMBL" id="MFC0395926.1"/>
    </source>
</evidence>
<dbReference type="SUPFAM" id="SSF53795">
    <property type="entry name" value="PEP carboxykinase-like"/>
    <property type="match status" value="1"/>
</dbReference>
<proteinExistence type="predicted"/>
<comment type="caution">
    <text evidence="1">The sequence shown here is derived from an EMBL/GenBank/DDBJ whole genome shotgun (WGS) entry which is preliminary data.</text>
</comment>
<protein>
    <submittedName>
        <fullName evidence="1">Aldolase</fullName>
    </submittedName>
</protein>
<organism evidence="1 2">
    <name type="scientific">Paenibacillus mendelii</name>
    <dbReference type="NCBI Taxonomy" id="206163"/>
    <lineage>
        <taxon>Bacteria</taxon>
        <taxon>Bacillati</taxon>
        <taxon>Bacillota</taxon>
        <taxon>Bacilli</taxon>
        <taxon>Bacillales</taxon>
        <taxon>Paenibacillaceae</taxon>
        <taxon>Paenibacillus</taxon>
    </lineage>
</organism>
<accession>A0ABV6JJ38</accession>
<dbReference type="RefSeq" id="WP_204817463.1">
    <property type="nucleotide sequence ID" value="NZ_JANHOF010000002.1"/>
</dbReference>
<name>A0ABV6JJ38_9BACL</name>
<gene>
    <name evidence="1" type="ORF">ACFFJ8_31720</name>
</gene>
<keyword evidence="2" id="KW-1185">Reference proteome</keyword>
<sequence length="315" mass="34784">MGATTIYRAFGLHIASDIALPELVRASDDQGKADIEIVVEDLSAALVDAVYHQTYYAVKNQRIFLDIPGVAVFSIEEGRRISVSPAEDADTDKIRLYLLGTCMGALLFQRRVLPLHGSAVVIEGRAYAIVGNSGAGKSTFAAAFVSRGYTLLSDDVIPVAISPEGAPLIVPSYPQQKLWQESLEHLGMELDRYHPLYEEVNKFAIPVADSYCSDSIPLGGVFELVTADMAGAEAEVQIEPIHGLERFPLLRYHTYRNLLIPLMNLEQWHFTSSAAVARQVEINRIVRPRAGFTARDIVNRMLDMVSQPVLSKERN</sequence>
<evidence type="ECO:0000313" key="2">
    <source>
        <dbReference type="Proteomes" id="UP001589818"/>
    </source>
</evidence>
<dbReference type="EMBL" id="JBHLVF010000047">
    <property type="protein sequence ID" value="MFC0395926.1"/>
    <property type="molecule type" value="Genomic_DNA"/>
</dbReference>